<evidence type="ECO:0000256" key="5">
    <source>
        <dbReference type="ARBA" id="ARBA00022553"/>
    </source>
</evidence>
<evidence type="ECO:0008006" key="14">
    <source>
        <dbReference type="Google" id="ProtNLM"/>
    </source>
</evidence>
<feature type="region of interest" description="Disordered" evidence="11">
    <location>
        <begin position="438"/>
        <end position="559"/>
    </location>
</feature>
<keyword evidence="13" id="KW-1185">Reference proteome</keyword>
<dbReference type="Proteomes" id="UP000008672">
    <property type="component" value="Unassembled WGS sequence"/>
</dbReference>
<dbReference type="GO" id="GO:0005789">
    <property type="term" value="C:endoplasmic reticulum membrane"/>
    <property type="evidence" value="ECO:0007669"/>
    <property type="project" value="UniProtKB-SubCell"/>
</dbReference>
<dbReference type="GeneTree" id="ENSGT00940000158707"/>
<protein>
    <recommendedName>
        <fullName evidence="14">Junctophilin</fullName>
    </recommendedName>
</protein>
<keyword evidence="8" id="KW-0256">Endoplasmic reticulum</keyword>
<comment type="subcellular location">
    <subcellularLocation>
        <location evidence="2">Cell membrane</location>
        <topology evidence="2">Peripheral membrane protein</topology>
    </subcellularLocation>
    <subcellularLocation>
        <location evidence="1">Endoplasmic reticulum membrane</location>
        <topology evidence="1">Single-pass type IV membrane protein</topology>
    </subcellularLocation>
</comment>
<evidence type="ECO:0000256" key="11">
    <source>
        <dbReference type="SAM" id="MobiDB-lite"/>
    </source>
</evidence>
<keyword evidence="5" id="KW-0597">Phosphoprotein</keyword>
<dbReference type="FunFam" id="2.20.110.10:FF:000003">
    <property type="entry name" value="Junctophilin"/>
    <property type="match status" value="1"/>
</dbReference>
<evidence type="ECO:0000313" key="13">
    <source>
        <dbReference type="Proteomes" id="UP000008672"/>
    </source>
</evidence>
<dbReference type="PANTHER" id="PTHR23085">
    <property type="entry name" value="GH28348P"/>
    <property type="match status" value="1"/>
</dbReference>
<evidence type="ECO:0000256" key="6">
    <source>
        <dbReference type="ARBA" id="ARBA00022692"/>
    </source>
</evidence>
<dbReference type="OMA" id="PEAGCLM"/>
<evidence type="ECO:0000256" key="9">
    <source>
        <dbReference type="ARBA" id="ARBA00022989"/>
    </source>
</evidence>
<dbReference type="InterPro" id="IPR017191">
    <property type="entry name" value="Junctophilin"/>
</dbReference>
<feature type="compositionally biased region" description="Acidic residues" evidence="11">
    <location>
        <begin position="532"/>
        <end position="549"/>
    </location>
</feature>
<dbReference type="GO" id="GO:0030314">
    <property type="term" value="C:junctional membrane complex"/>
    <property type="evidence" value="ECO:0007669"/>
    <property type="project" value="InterPro"/>
</dbReference>
<accession>H3AQ30</accession>
<name>H3AQ30_LATCH</name>
<evidence type="ECO:0000256" key="4">
    <source>
        <dbReference type="ARBA" id="ARBA00022475"/>
    </source>
</evidence>
<keyword evidence="10" id="KW-0472">Membrane</keyword>
<dbReference type="EMBL" id="AFYH01056836">
    <property type="status" value="NOT_ANNOTATED_CDS"/>
    <property type="molecule type" value="Genomic_DNA"/>
</dbReference>
<dbReference type="AlphaFoldDB" id="H3AQ30"/>
<evidence type="ECO:0000313" key="12">
    <source>
        <dbReference type="Ensembl" id="ENSLACP00000011751.1"/>
    </source>
</evidence>
<dbReference type="InParanoid" id="H3AQ30"/>
<evidence type="ECO:0000256" key="7">
    <source>
        <dbReference type="ARBA" id="ARBA00022737"/>
    </source>
</evidence>
<feature type="compositionally biased region" description="Polar residues" evidence="11">
    <location>
        <begin position="255"/>
        <end position="274"/>
    </location>
</feature>
<evidence type="ECO:0000256" key="2">
    <source>
        <dbReference type="ARBA" id="ARBA00004202"/>
    </source>
</evidence>
<sequence>MSRGGRFEFDDGGCYVGDWEEGKAHGYGVCSGPGMQGEYSGCWSHGFESLGRYTWPSGNTYQGYWSQGKRHGLGVERKGRWTYKGEWTHGLKGKYGVRESLSRAKYEGIWNSGQQDGYGTETYSDGGTYIGQWEAGKRHGYGVRQSVPYKQAALIRSPRRTSLNSLRSDHGANNNGTMNVETVPAPTADSPTAGSRGGFVLTVQGDPDFPGSKGKKKGFFRRTSLLSGLKLRRAESKASLASQRSKRSSLKSEAGVSTVSSTASDVNSTASFAETESDLGPAPAPTPAHEVIEDTATEIYAGEWKRDKRSGFGVSQRSNGLKYEGEWLNNRRHGYGRTTFPDGTREEGKYKLNILVSGKVKNLIPLRRSKIKEKVDRAVEAAQRAVVIAKQKEEIGKSRTAHAQMKADAALAAAEKAQEASHVAKIVANDLSPLLDDEGEIGLEKQKNTAGLTDSEEMERDLLEPGSAARYDTPEVYENGITPSDLTPDPSLPPSQPDTPFQTSRQNLRRYPYPRGLENGRGKPNGLGSDFSDSEVWSEDWVEEEEEEEVMGRKPPKNMLHRPHRVNGFEFGVCFKKYSSVPTQRRRQTAHSSPSRTPYRHFEEGLWEQDEENLSNYELEMRPLRRLDVLNSD</sequence>
<reference evidence="12" key="2">
    <citation type="submission" date="2025-08" db="UniProtKB">
        <authorList>
            <consortium name="Ensembl"/>
        </authorList>
    </citation>
    <scope>IDENTIFICATION</scope>
</reference>
<dbReference type="STRING" id="7897.ENSLACP00000011751"/>
<keyword evidence="4" id="KW-1003">Cell membrane</keyword>
<dbReference type="HOGENOM" id="CLU_008078_2_0_1"/>
<comment type="similarity">
    <text evidence="3">Belongs to the junctophilin family.</text>
</comment>
<keyword evidence="9" id="KW-1133">Transmembrane helix</keyword>
<evidence type="ECO:0000256" key="8">
    <source>
        <dbReference type="ARBA" id="ARBA00022824"/>
    </source>
</evidence>
<reference evidence="13" key="1">
    <citation type="submission" date="2011-08" db="EMBL/GenBank/DDBJ databases">
        <title>The draft genome of Latimeria chalumnae.</title>
        <authorList>
            <person name="Di Palma F."/>
            <person name="Alfoldi J."/>
            <person name="Johnson J."/>
            <person name="Berlin A."/>
            <person name="Gnerre S."/>
            <person name="Jaffe D."/>
            <person name="MacCallum I."/>
            <person name="Young S."/>
            <person name="Walker B.J."/>
            <person name="Lander E."/>
            <person name="Lindblad-Toh K."/>
        </authorList>
    </citation>
    <scope>NUCLEOTIDE SEQUENCE [LARGE SCALE GENOMIC DNA]</scope>
    <source>
        <strain evidence="13">Wild caught</strain>
    </source>
</reference>
<dbReference type="SUPFAM" id="SSF82185">
    <property type="entry name" value="Histone H3 K4-specific methyltransferase SET7/9 N-terminal domain"/>
    <property type="match status" value="3"/>
</dbReference>
<keyword evidence="6" id="KW-0812">Transmembrane</keyword>
<organism evidence="12 13">
    <name type="scientific">Latimeria chalumnae</name>
    <name type="common">Coelacanth</name>
    <dbReference type="NCBI Taxonomy" id="7897"/>
    <lineage>
        <taxon>Eukaryota</taxon>
        <taxon>Metazoa</taxon>
        <taxon>Chordata</taxon>
        <taxon>Craniata</taxon>
        <taxon>Vertebrata</taxon>
        <taxon>Euteleostomi</taxon>
        <taxon>Coelacanthiformes</taxon>
        <taxon>Coelacanthidae</taxon>
        <taxon>Latimeria</taxon>
    </lineage>
</organism>
<proteinExistence type="inferred from homology"/>
<dbReference type="GO" id="GO:0005886">
    <property type="term" value="C:plasma membrane"/>
    <property type="evidence" value="ECO:0007669"/>
    <property type="project" value="UniProtKB-SubCell"/>
</dbReference>
<evidence type="ECO:0000256" key="3">
    <source>
        <dbReference type="ARBA" id="ARBA00008599"/>
    </source>
</evidence>
<reference evidence="12" key="3">
    <citation type="submission" date="2025-09" db="UniProtKB">
        <authorList>
            <consortium name="Ensembl"/>
        </authorList>
    </citation>
    <scope>IDENTIFICATION</scope>
</reference>
<feature type="region of interest" description="Disordered" evidence="11">
    <location>
        <begin position="236"/>
        <end position="288"/>
    </location>
</feature>
<dbReference type="PANTHER" id="PTHR23085:SF14">
    <property type="entry name" value="JUNCTOPHILIN-4"/>
    <property type="match status" value="1"/>
</dbReference>
<dbReference type="eggNOG" id="KOG0231">
    <property type="taxonomic scope" value="Eukaryota"/>
</dbReference>
<dbReference type="InterPro" id="IPR003409">
    <property type="entry name" value="MORN"/>
</dbReference>
<dbReference type="Gene3D" id="2.20.110.10">
    <property type="entry name" value="Histone H3 K4-specific methyltransferase SET7/9 N-terminal domain"/>
    <property type="match status" value="2"/>
</dbReference>
<dbReference type="GO" id="GO:0048167">
    <property type="term" value="P:regulation of synaptic plasticity"/>
    <property type="evidence" value="ECO:0007669"/>
    <property type="project" value="TreeGrafter"/>
</dbReference>
<gene>
    <name evidence="12" type="primary">LOC102357515</name>
</gene>
<evidence type="ECO:0000256" key="10">
    <source>
        <dbReference type="ARBA" id="ARBA00023136"/>
    </source>
</evidence>
<evidence type="ECO:0000256" key="1">
    <source>
        <dbReference type="ARBA" id="ARBA00004163"/>
    </source>
</evidence>
<keyword evidence="7" id="KW-0677">Repeat</keyword>
<dbReference type="SMART" id="SM00698">
    <property type="entry name" value="MORN"/>
    <property type="match status" value="6"/>
</dbReference>
<dbReference type="Ensembl" id="ENSLACT00000011841.1">
    <property type="protein sequence ID" value="ENSLACP00000011751.1"/>
    <property type="gene ID" value="ENSLACG00000010344.1"/>
</dbReference>
<dbReference type="FunFam" id="2.20.110.10:FF:000001">
    <property type="entry name" value="Junctophilin"/>
    <property type="match status" value="1"/>
</dbReference>
<dbReference type="Pfam" id="PF02493">
    <property type="entry name" value="MORN"/>
    <property type="match status" value="7"/>
</dbReference>
<dbReference type="EMBL" id="AFYH01056837">
    <property type="status" value="NOT_ANNOTATED_CDS"/>
    <property type="molecule type" value="Genomic_DNA"/>
</dbReference>